<organism evidence="6 7">
    <name type="scientific">Brassica napus</name>
    <name type="common">Rape</name>
    <dbReference type="NCBI Taxonomy" id="3708"/>
    <lineage>
        <taxon>Eukaryota</taxon>
        <taxon>Viridiplantae</taxon>
        <taxon>Streptophyta</taxon>
        <taxon>Embryophyta</taxon>
        <taxon>Tracheophyta</taxon>
        <taxon>Spermatophyta</taxon>
        <taxon>Magnoliopsida</taxon>
        <taxon>eudicotyledons</taxon>
        <taxon>Gunneridae</taxon>
        <taxon>Pentapetalae</taxon>
        <taxon>rosids</taxon>
        <taxon>malvids</taxon>
        <taxon>Brassicales</taxon>
        <taxon>Brassicaceae</taxon>
        <taxon>Brassiceae</taxon>
        <taxon>Brassica</taxon>
    </lineage>
</organism>
<dbReference type="PANTHER" id="PTHR31623">
    <property type="entry name" value="F21J9.9"/>
    <property type="match status" value="1"/>
</dbReference>
<dbReference type="InterPro" id="IPR023213">
    <property type="entry name" value="CAT-like_dom_sf"/>
</dbReference>
<dbReference type="AlphaFoldDB" id="A0A078HP47"/>
<dbReference type="PaxDb" id="3708-A0A078HP47"/>
<dbReference type="Proteomes" id="UP000028999">
    <property type="component" value="Unassembled WGS sequence"/>
</dbReference>
<dbReference type="EMBL" id="HG994373">
    <property type="protein sequence ID" value="CAF1740006.1"/>
    <property type="molecule type" value="Genomic_DNA"/>
</dbReference>
<keyword evidence="4" id="KW-0012">Acyltransferase</keyword>
<reference evidence="5" key="3">
    <citation type="submission" date="2021-01" db="EMBL/GenBank/DDBJ databases">
        <authorList>
            <consortium name="Genoscope - CEA"/>
            <person name="William W."/>
        </authorList>
    </citation>
    <scope>NUCLEOTIDE SEQUENCE</scope>
</reference>
<dbReference type="FunFam" id="3.30.559.10:FF:000063">
    <property type="entry name" value="Transferase family protein"/>
    <property type="match status" value="1"/>
</dbReference>
<dbReference type="Pfam" id="PF02458">
    <property type="entry name" value="Transferase"/>
    <property type="match status" value="1"/>
</dbReference>
<dbReference type="Proteomes" id="UP001295469">
    <property type="component" value="Chromosome C09"/>
</dbReference>
<dbReference type="EMBL" id="LK032442">
    <property type="protein sequence ID" value="CDY39174.1"/>
    <property type="molecule type" value="Genomic_DNA"/>
</dbReference>
<dbReference type="Gene3D" id="3.30.559.10">
    <property type="entry name" value="Chloramphenicol acetyltransferase-like domain"/>
    <property type="match status" value="2"/>
</dbReference>
<gene>
    <name evidence="6" type="primary">BnaC09g21700D</name>
    <name evidence="5" type="ORF">DARMORV10_C09P32200.1</name>
    <name evidence="6" type="ORF">GSBRNA2T00067368001</name>
</gene>
<protein>
    <submittedName>
        <fullName evidence="5">(rape) hypothetical protein</fullName>
    </submittedName>
    <submittedName>
        <fullName evidence="6">BnaC09g21700D protein</fullName>
    </submittedName>
</protein>
<dbReference type="OMA" id="ITERYVI"/>
<evidence type="ECO:0000313" key="6">
    <source>
        <dbReference type="EMBL" id="CDY39174.1"/>
    </source>
</evidence>
<name>A0A078HP47_BRANA</name>
<keyword evidence="7" id="KW-1185">Reference proteome</keyword>
<reference evidence="6 7" key="1">
    <citation type="journal article" date="2014" name="Science">
        <title>Plant genetics. Early allopolyploid evolution in the post-Neolithic Brassica napus oilseed genome.</title>
        <authorList>
            <person name="Chalhoub B."/>
            <person name="Denoeud F."/>
            <person name="Liu S."/>
            <person name="Parkin I.A."/>
            <person name="Tang H."/>
            <person name="Wang X."/>
            <person name="Chiquet J."/>
            <person name="Belcram H."/>
            <person name="Tong C."/>
            <person name="Samans B."/>
            <person name="Correa M."/>
            <person name="Da Silva C."/>
            <person name="Just J."/>
            <person name="Falentin C."/>
            <person name="Koh C.S."/>
            <person name="Le Clainche I."/>
            <person name="Bernard M."/>
            <person name="Bento P."/>
            <person name="Noel B."/>
            <person name="Labadie K."/>
            <person name="Alberti A."/>
            <person name="Charles M."/>
            <person name="Arnaud D."/>
            <person name="Guo H."/>
            <person name="Daviaud C."/>
            <person name="Alamery S."/>
            <person name="Jabbari K."/>
            <person name="Zhao M."/>
            <person name="Edger P.P."/>
            <person name="Chelaifa H."/>
            <person name="Tack D."/>
            <person name="Lassalle G."/>
            <person name="Mestiri I."/>
            <person name="Schnel N."/>
            <person name="Le Paslier M.C."/>
            <person name="Fan G."/>
            <person name="Renault V."/>
            <person name="Bayer P.E."/>
            <person name="Golicz A.A."/>
            <person name="Manoli S."/>
            <person name="Lee T.H."/>
            <person name="Thi V.H."/>
            <person name="Chalabi S."/>
            <person name="Hu Q."/>
            <person name="Fan C."/>
            <person name="Tollenaere R."/>
            <person name="Lu Y."/>
            <person name="Battail C."/>
            <person name="Shen J."/>
            <person name="Sidebottom C.H."/>
            <person name="Wang X."/>
            <person name="Canaguier A."/>
            <person name="Chauveau A."/>
            <person name="Berard A."/>
            <person name="Deniot G."/>
            <person name="Guan M."/>
            <person name="Liu Z."/>
            <person name="Sun F."/>
            <person name="Lim Y.P."/>
            <person name="Lyons E."/>
            <person name="Town C.D."/>
            <person name="Bancroft I."/>
            <person name="Wang X."/>
            <person name="Meng J."/>
            <person name="Ma J."/>
            <person name="Pires J.C."/>
            <person name="King G.J."/>
            <person name="Brunel D."/>
            <person name="Delourme R."/>
            <person name="Renard M."/>
            <person name="Aury J.M."/>
            <person name="Adams K.L."/>
            <person name="Batley J."/>
            <person name="Snowdon R.J."/>
            <person name="Tost J."/>
            <person name="Edwards D."/>
            <person name="Zhou Y."/>
            <person name="Hua W."/>
            <person name="Sharpe A.G."/>
            <person name="Paterson A.H."/>
            <person name="Guan C."/>
            <person name="Wincker P."/>
        </authorList>
    </citation>
    <scope>NUCLEOTIDE SEQUENCE [LARGE SCALE GENOMIC DNA]</scope>
    <source>
        <strain evidence="7">cv. Darmor-bzh</strain>
    </source>
</reference>
<evidence type="ECO:0000313" key="5">
    <source>
        <dbReference type="EMBL" id="CAF1740006.1"/>
    </source>
</evidence>
<evidence type="ECO:0000256" key="4">
    <source>
        <dbReference type="ARBA" id="ARBA00023315"/>
    </source>
</evidence>
<comment type="similarity">
    <text evidence="1">Belongs to the plant acyltransferase family.</text>
</comment>
<dbReference type="Gramene" id="CDY39174">
    <property type="protein sequence ID" value="CDY39174"/>
    <property type="gene ID" value="GSBRNA2T00067368001"/>
</dbReference>
<evidence type="ECO:0000313" key="7">
    <source>
        <dbReference type="Proteomes" id="UP000028999"/>
    </source>
</evidence>
<keyword evidence="3" id="KW-0808">Transferase</keyword>
<sequence length="459" mass="51019">MTLARTFIRRFHQKSLTRRVEVISRDIIKPSSPTPNHLKNFKLSLLEQLGPTIFGPMLFFYSANNRIKQTEQLQNLKKSLSETLTHFYPLAGRLNGNISINCNDSGADFLEAQVNSPLSNLLQEPSSEVLEQLIPTSVDSTEARTKLLLAQATFFKCGGMAIGVCVSHKLADATSVGLFMKSWSAISSRGTIKTVGSPVFDTLKIFPPGNFSETSPAPVVEPEIKMNQTLSKRFVFDSWSIEALQAKASSFEVSQPTRVEAVSAFIWKLAMKATRTVSRTSKPSILANSASLRSRVSPPFTKNSIGNLVSYFAAKAEEGEKQRKLQTLVAEIRRAKQRFRDDHIPKLVGNGDATEVICNHQKEAGDMIASGGFDFYILTSACRFGLYEIDFGWGKPVWFAFPSVRQKNIVALLDTKEGGGIEAWVNLNEQEMKLFEEDRELLDFASVNPSVIQPFLHVL</sequence>
<reference evidence="6" key="2">
    <citation type="submission" date="2014-06" db="EMBL/GenBank/DDBJ databases">
        <authorList>
            <person name="Genoscope - CEA"/>
        </authorList>
    </citation>
    <scope>NUCLEOTIDE SEQUENCE</scope>
</reference>
<proteinExistence type="inferred from homology"/>
<evidence type="ECO:0000256" key="1">
    <source>
        <dbReference type="ARBA" id="ARBA00009861"/>
    </source>
</evidence>
<evidence type="ECO:0000256" key="2">
    <source>
        <dbReference type="ARBA" id="ARBA00011245"/>
    </source>
</evidence>
<accession>A0A078HP47</accession>
<evidence type="ECO:0000256" key="3">
    <source>
        <dbReference type="ARBA" id="ARBA00022679"/>
    </source>
</evidence>
<dbReference type="PANTHER" id="PTHR31623:SF122">
    <property type="entry name" value="HXXXD-TYPE ACYL-TRANSFERASE FAMILY PROTEIN"/>
    <property type="match status" value="1"/>
</dbReference>
<dbReference type="STRING" id="3708.A0A078HP47"/>
<comment type="subunit">
    <text evidence="2">Monomer.</text>
</comment>
<dbReference type="GO" id="GO:0016746">
    <property type="term" value="F:acyltransferase activity"/>
    <property type="evidence" value="ECO:0007669"/>
    <property type="project" value="UniProtKB-KW"/>
</dbReference>